<organism evidence="9 10">
    <name type="scientific">Corallococcus coralloides</name>
    <name type="common">Myxococcus coralloides</name>
    <dbReference type="NCBI Taxonomy" id="184914"/>
    <lineage>
        <taxon>Bacteria</taxon>
        <taxon>Pseudomonadati</taxon>
        <taxon>Myxococcota</taxon>
        <taxon>Myxococcia</taxon>
        <taxon>Myxococcales</taxon>
        <taxon>Cystobacterineae</taxon>
        <taxon>Myxococcaceae</taxon>
        <taxon>Corallococcus</taxon>
    </lineage>
</organism>
<dbReference type="InterPro" id="IPR036291">
    <property type="entry name" value="NAD(P)-bd_dom_sf"/>
</dbReference>
<dbReference type="Gene3D" id="3.40.366.10">
    <property type="entry name" value="Malonyl-Coenzyme A Acyl Carrier Protein, domain 2"/>
    <property type="match status" value="1"/>
</dbReference>
<dbReference type="InterPro" id="IPR016035">
    <property type="entry name" value="Acyl_Trfase/lysoPLipase"/>
</dbReference>
<accession>A0A410RS95</accession>
<name>A0A410RS95_CORCK</name>
<dbReference type="InterPro" id="IPR013968">
    <property type="entry name" value="PKS_KR"/>
</dbReference>
<dbReference type="RefSeq" id="WP_128796650.1">
    <property type="nucleotide sequence ID" value="NZ_CP034669.1"/>
</dbReference>
<dbReference type="CDD" id="cd08953">
    <property type="entry name" value="KR_2_SDR_x"/>
    <property type="match status" value="1"/>
</dbReference>
<dbReference type="PROSITE" id="PS00012">
    <property type="entry name" value="PHOSPHOPANTETHEINE"/>
    <property type="match status" value="1"/>
</dbReference>
<dbReference type="Pfam" id="PF08659">
    <property type="entry name" value="KR"/>
    <property type="match status" value="1"/>
</dbReference>
<dbReference type="Gene3D" id="3.40.50.720">
    <property type="entry name" value="NAD(P)-binding Rossmann-like Domain"/>
    <property type="match status" value="1"/>
</dbReference>
<protein>
    <submittedName>
        <fullName evidence="9">Malonyl CoA-acyl carrier protein transacylase</fullName>
    </submittedName>
</protein>
<proteinExistence type="predicted"/>
<dbReference type="GO" id="GO:0031177">
    <property type="term" value="F:phosphopantetheine binding"/>
    <property type="evidence" value="ECO:0007669"/>
    <property type="project" value="InterPro"/>
</dbReference>
<dbReference type="Gene3D" id="3.40.47.10">
    <property type="match status" value="1"/>
</dbReference>
<keyword evidence="3" id="KW-0808">Transferase</keyword>
<feature type="domain" description="Carrier" evidence="7">
    <location>
        <begin position="1411"/>
        <end position="1486"/>
    </location>
</feature>
<keyword evidence="4" id="KW-0276">Fatty acid metabolism</keyword>
<dbReference type="SMART" id="SM00822">
    <property type="entry name" value="PKS_KR"/>
    <property type="match status" value="1"/>
</dbReference>
<sequence>MSDTQPARHEGVAIIGMAGRFPGAPDLETFWKNLLHGVEARTVLSDEELESAGVPHPLRTQPHYVRSGFFLDGVELFDAGFFGLTPREAELLDPQQRFFLECAWEALERAGYASSQEDLSVGVFAGASASSYLLSNLLSRPELVRTVGAQALTLANDKDYLATRASYLLDLRGPSVTVQTACSTSLVAVHLACQALLNGEMDVALAGGVSIPVPHRVGYLHQPGSIASADGHCRAFDAEAQGTVAGSGVGLVVLKPLERALEDGDTVLAVIRASALNNDGATKVGYTAPSVEGQAAVIHEALAMSGLTPADIQYVEAHGTGTALGDPIEVSALNQAFESRPASAGPCALGSLKPNIGHLDAAAGVAGLMKAVLALQHGKLPPSLHFHQPSPLADFARGPFQVVTGARDWTPHDAPRRAGVSSFGMGGTNAHVVLEQAPEAGRTREARPWHVLMLSARTEQALDAATDQLAAWMERHPDAALADVAHTLHAGRRRFEHRRILVCQDAEDARQGLTSRDARRLLTLPSEGADSPVVFLFPGQGAQHASMGQGLYASEPVFRKHVDRCCELLQPQLGLDLRAVLYPADAGREQAQERLRDTALAQPALFVTAYALARLWMSLGVRPKAMLGHSVGEYVAACLADVMSLEDALALVAARGKLMQSLPEGAMLSVALSEQALRPLLGNGLSLAAINAPSLCVASGPVAQVEDLEARLRERGVEHRRLHTSHAFHSSMMAPILDAFEARVRRTRLAPPKLPYLSNVTGAWVTAEQATDPRYWVEHLRQPVRFADALGALLQEPERVFLEVGPGQTLTLLARQAGPHAVGRAMFTSMRRPQDTAPDAAVLLETAGRLWMAGARLKPDRLHGSTRRIPLPTYPFQRQRYWIDAGTAPGAVPEAPDATARKECAEWFYRPVWKRALPPPAPAIAEPGRWLVLLDGADLGSRLAAHLVGQGEDVVTVTPGEAFLRQGERQYTLDVHQPEHYALLLSALQADSGIPQHIVQLSGLGTGTDSLSGFHGLLLLAQALRAHEAHGPFELNVITRGTQDVTGDERLEPGRATVLGPCKVLPQEEPALRCRAIDVVPPEDGGPEPRLVARLADELRAPMDGTAVAYRSGQRWRESFEPVRLPAPAGRPALLRERGVYLITGGLGRIGLAQAEVLFEQARARLVLVGRTAMPERSTWEDHVRTHDAHDATRRTLERLMALEQRGAEVLWVRADVARREQLEAAVAAARARFGELHGVIHSAGSVGAQTFLLANEATPARCEEQFQAKVHGTWALDEALRDVPLDFVLLQSSLASVLGGLGFSAYAAANAFLDAFAAMRSRTGGTPWLSVNWPGWHTAEGRPAEHAVSLSEGLEAFLRLLDAPATARWAVCTTDLSAQAARWLKAAAPSAPKKVGTRHPRPPLATRHVAPRDDVEQALATCWEELLGIDGIGVEDDFFELGGHSLLGTQVLSRVRELYRVDLSLRGLFESPTIAALALAIVKHKAATADARMLEALLAELE</sequence>
<keyword evidence="6" id="KW-0511">Multifunctional enzyme</keyword>
<evidence type="ECO:0000259" key="7">
    <source>
        <dbReference type="PROSITE" id="PS50075"/>
    </source>
</evidence>
<dbReference type="FunFam" id="3.40.47.10:FF:000042">
    <property type="entry name" value="Polyketide synthase Pks13"/>
    <property type="match status" value="1"/>
</dbReference>
<dbReference type="InterPro" id="IPR020806">
    <property type="entry name" value="PKS_PP-bd"/>
</dbReference>
<dbReference type="GO" id="GO:0006633">
    <property type="term" value="P:fatty acid biosynthetic process"/>
    <property type="evidence" value="ECO:0007669"/>
    <property type="project" value="InterPro"/>
</dbReference>
<gene>
    <name evidence="9" type="primary">ppsE4_1</name>
    <name evidence="9" type="ORF">EJ065_3199</name>
</gene>
<dbReference type="Gene3D" id="1.10.1200.10">
    <property type="entry name" value="ACP-like"/>
    <property type="match status" value="1"/>
</dbReference>
<dbReference type="PANTHER" id="PTHR43775">
    <property type="entry name" value="FATTY ACID SYNTHASE"/>
    <property type="match status" value="1"/>
</dbReference>
<dbReference type="PROSITE" id="PS50075">
    <property type="entry name" value="CARRIER"/>
    <property type="match status" value="1"/>
</dbReference>
<keyword evidence="2" id="KW-0597">Phosphoprotein</keyword>
<dbReference type="InterPro" id="IPR001227">
    <property type="entry name" value="Ac_transferase_dom_sf"/>
</dbReference>
<dbReference type="Pfam" id="PF00109">
    <property type="entry name" value="ketoacyl-synt"/>
    <property type="match status" value="1"/>
</dbReference>
<dbReference type="EMBL" id="CP034669">
    <property type="protein sequence ID" value="QAT84765.1"/>
    <property type="molecule type" value="Genomic_DNA"/>
</dbReference>
<evidence type="ECO:0000256" key="3">
    <source>
        <dbReference type="ARBA" id="ARBA00022679"/>
    </source>
</evidence>
<dbReference type="SMART" id="SM00827">
    <property type="entry name" value="PKS_AT"/>
    <property type="match status" value="1"/>
</dbReference>
<evidence type="ECO:0000256" key="5">
    <source>
        <dbReference type="ARBA" id="ARBA00023098"/>
    </source>
</evidence>
<dbReference type="SMART" id="SM00823">
    <property type="entry name" value="PKS_PP"/>
    <property type="match status" value="1"/>
</dbReference>
<dbReference type="GO" id="GO:0044550">
    <property type="term" value="P:secondary metabolite biosynthetic process"/>
    <property type="evidence" value="ECO:0007669"/>
    <property type="project" value="UniProtKB-ARBA"/>
</dbReference>
<keyword evidence="1" id="KW-0596">Phosphopantetheine</keyword>
<dbReference type="SUPFAM" id="SSF47336">
    <property type="entry name" value="ACP-like"/>
    <property type="match status" value="1"/>
</dbReference>
<dbReference type="InterPro" id="IPR049490">
    <property type="entry name" value="C883_1060-like_KR_N"/>
</dbReference>
<dbReference type="GO" id="GO:0004315">
    <property type="term" value="F:3-oxoacyl-[acyl-carrier-protein] synthase activity"/>
    <property type="evidence" value="ECO:0007669"/>
    <property type="project" value="InterPro"/>
</dbReference>
<evidence type="ECO:0000313" key="9">
    <source>
        <dbReference type="EMBL" id="QAT84765.1"/>
    </source>
</evidence>
<evidence type="ECO:0000256" key="1">
    <source>
        <dbReference type="ARBA" id="ARBA00022450"/>
    </source>
</evidence>
<dbReference type="InterPro" id="IPR014030">
    <property type="entry name" value="Ketoacyl_synth_N"/>
</dbReference>
<dbReference type="FunFam" id="1.10.1200.10:FF:000016">
    <property type="entry name" value="Non-ribosomal peptide synthase"/>
    <property type="match status" value="1"/>
</dbReference>
<dbReference type="InterPro" id="IPR036736">
    <property type="entry name" value="ACP-like_sf"/>
</dbReference>
<evidence type="ECO:0000256" key="6">
    <source>
        <dbReference type="ARBA" id="ARBA00023268"/>
    </source>
</evidence>
<dbReference type="Gene3D" id="3.30.70.250">
    <property type="entry name" value="Malonyl-CoA ACP transacylase, ACP-binding"/>
    <property type="match status" value="1"/>
</dbReference>
<dbReference type="Pfam" id="PF00698">
    <property type="entry name" value="Acyl_transf_1"/>
    <property type="match status" value="1"/>
</dbReference>
<dbReference type="InterPro" id="IPR018201">
    <property type="entry name" value="Ketoacyl_synth_AS"/>
</dbReference>
<dbReference type="Pfam" id="PF00550">
    <property type="entry name" value="PP-binding"/>
    <property type="match status" value="1"/>
</dbReference>
<dbReference type="SUPFAM" id="SSF55048">
    <property type="entry name" value="Probable ACP-binding domain of malonyl-CoA ACP transacylase"/>
    <property type="match status" value="1"/>
</dbReference>
<reference evidence="9 10" key="1">
    <citation type="submission" date="2018-12" db="EMBL/GenBank/DDBJ databases">
        <title>Complete Genome Sequence of the Corallopyronin A producing Myxobacterium Corallococcus coralloides B035.</title>
        <authorList>
            <person name="Bouhired S.M."/>
            <person name="Rupp O."/>
            <person name="Blom J."/>
            <person name="Schaeberle T.F."/>
            <person name="Kehraus S."/>
            <person name="Schiefer A."/>
            <person name="Pfarr K."/>
            <person name="Goesmann A."/>
            <person name="Hoerauf A."/>
            <person name="Koenig G.M."/>
        </authorList>
    </citation>
    <scope>NUCLEOTIDE SEQUENCE [LARGE SCALE GENOMIC DNA]</scope>
    <source>
        <strain evidence="9 10">B035</strain>
    </source>
</reference>
<dbReference type="PANTHER" id="PTHR43775:SF51">
    <property type="entry name" value="INACTIVE PHENOLPHTHIOCEROL SYNTHESIS POLYKETIDE SYNTHASE TYPE I PKS1-RELATED"/>
    <property type="match status" value="1"/>
</dbReference>
<dbReference type="SUPFAM" id="SSF51735">
    <property type="entry name" value="NAD(P)-binding Rossmann-fold domains"/>
    <property type="match status" value="2"/>
</dbReference>
<dbReference type="Pfam" id="PF21394">
    <property type="entry name" value="Beta-ketacyl_N"/>
    <property type="match status" value="1"/>
</dbReference>
<dbReference type="InterPro" id="IPR016036">
    <property type="entry name" value="Malonyl_transacylase_ACP-bd"/>
</dbReference>
<dbReference type="Pfam" id="PF22621">
    <property type="entry name" value="CurL-like_PKS_C"/>
    <property type="match status" value="1"/>
</dbReference>
<dbReference type="SUPFAM" id="SSF53901">
    <property type="entry name" value="Thiolase-like"/>
    <property type="match status" value="1"/>
</dbReference>
<dbReference type="SMART" id="SM00825">
    <property type="entry name" value="PKS_KS"/>
    <property type="match status" value="1"/>
</dbReference>
<dbReference type="Gene3D" id="3.30.70.3290">
    <property type="match status" value="1"/>
</dbReference>
<dbReference type="CDD" id="cd00833">
    <property type="entry name" value="PKS"/>
    <property type="match status" value="1"/>
</dbReference>
<evidence type="ECO:0000313" key="10">
    <source>
        <dbReference type="Proteomes" id="UP000288758"/>
    </source>
</evidence>
<dbReference type="GO" id="GO:0004312">
    <property type="term" value="F:fatty acid synthase activity"/>
    <property type="evidence" value="ECO:0007669"/>
    <property type="project" value="TreeGrafter"/>
</dbReference>
<dbReference type="InterPro" id="IPR009081">
    <property type="entry name" value="PP-bd_ACP"/>
</dbReference>
<feature type="domain" description="Ketosynthase family 3 (KS3)" evidence="8">
    <location>
        <begin position="9"/>
        <end position="436"/>
    </location>
</feature>
<evidence type="ECO:0000256" key="4">
    <source>
        <dbReference type="ARBA" id="ARBA00022832"/>
    </source>
</evidence>
<dbReference type="InterPro" id="IPR016039">
    <property type="entry name" value="Thiolase-like"/>
</dbReference>
<evidence type="ECO:0000259" key="8">
    <source>
        <dbReference type="PROSITE" id="PS52004"/>
    </source>
</evidence>
<evidence type="ECO:0000256" key="2">
    <source>
        <dbReference type="ARBA" id="ARBA00022553"/>
    </source>
</evidence>
<dbReference type="Pfam" id="PF02801">
    <property type="entry name" value="Ketoacyl-synt_C"/>
    <property type="match status" value="1"/>
</dbReference>
<dbReference type="PROSITE" id="PS52004">
    <property type="entry name" value="KS3_2"/>
    <property type="match status" value="1"/>
</dbReference>
<keyword evidence="5" id="KW-0443">Lipid metabolism</keyword>
<dbReference type="PROSITE" id="PS00606">
    <property type="entry name" value="KS3_1"/>
    <property type="match status" value="1"/>
</dbReference>
<dbReference type="InterPro" id="IPR050091">
    <property type="entry name" value="PKS_NRPS_Biosynth_Enz"/>
</dbReference>
<dbReference type="InterPro" id="IPR006162">
    <property type="entry name" value="Ppantetheine_attach_site"/>
</dbReference>
<dbReference type="Proteomes" id="UP000288758">
    <property type="component" value="Chromosome"/>
</dbReference>
<dbReference type="InterPro" id="IPR020841">
    <property type="entry name" value="PKS_Beta-ketoAc_synthase_dom"/>
</dbReference>
<dbReference type="InterPro" id="IPR014043">
    <property type="entry name" value="Acyl_transferase_dom"/>
</dbReference>
<dbReference type="SUPFAM" id="SSF52151">
    <property type="entry name" value="FabD/lysophospholipase-like"/>
    <property type="match status" value="1"/>
</dbReference>
<dbReference type="InterPro" id="IPR057326">
    <property type="entry name" value="KR_dom"/>
</dbReference>
<dbReference type="InterPro" id="IPR014031">
    <property type="entry name" value="Ketoacyl_synth_C"/>
</dbReference>